<keyword evidence="11" id="KW-0735">Signal-anchor</keyword>
<comment type="cofactor">
    <cofactor evidence="1 23">
        <name>Mn(2+)</name>
        <dbReference type="ChEBI" id="CHEBI:29035"/>
    </cofactor>
</comment>
<dbReference type="EC" id="2.4.1.143" evidence="5"/>
<keyword evidence="7" id="KW-0328">Glycosyltransferase</keyword>
<dbReference type="PANTHER" id="PTHR12871">
    <property type="entry name" value="BETA-1,2-N-ACETYLGLUCOSAMINYLTRANSFERASE II"/>
    <property type="match status" value="1"/>
</dbReference>
<evidence type="ECO:0000256" key="2">
    <source>
        <dbReference type="ARBA" id="ARBA00004323"/>
    </source>
</evidence>
<dbReference type="Gene3D" id="3.90.550.10">
    <property type="entry name" value="Spore Coat Polysaccharide Biosynthesis Protein SpsA, Chain A"/>
    <property type="match status" value="1"/>
</dbReference>
<dbReference type="EMBL" id="MUJZ01032309">
    <property type="protein sequence ID" value="OTF77488.1"/>
    <property type="molecule type" value="Genomic_DNA"/>
</dbReference>
<evidence type="ECO:0000256" key="22">
    <source>
        <dbReference type="ARBA" id="ARBA00093257"/>
    </source>
</evidence>
<keyword evidence="8" id="KW-0808">Transferase</keyword>
<keyword evidence="12" id="KW-1133">Transmembrane helix</keyword>
<dbReference type="UniPathway" id="UPA00378"/>
<comment type="pathway">
    <text evidence="3">Protein modification; protein glycosylation.</text>
</comment>
<feature type="disulfide bond" evidence="24">
    <location>
        <begin position="107"/>
        <end position="209"/>
    </location>
</feature>
<evidence type="ECO:0000256" key="9">
    <source>
        <dbReference type="ARBA" id="ARBA00022692"/>
    </source>
</evidence>
<keyword evidence="13" id="KW-0333">Golgi apparatus</keyword>
<evidence type="ECO:0000256" key="13">
    <source>
        <dbReference type="ARBA" id="ARBA00023034"/>
    </source>
</evidence>
<feature type="binding site" evidence="23">
    <location>
        <position position="20"/>
    </location>
    <ligand>
        <name>Mn(2+)</name>
        <dbReference type="ChEBI" id="CHEBI:29035"/>
    </ligand>
</feature>
<dbReference type="OrthoDB" id="6019616at2759"/>
<feature type="binding site" evidence="23">
    <location>
        <position position="142"/>
    </location>
    <ligand>
        <name>Mn(2+)</name>
        <dbReference type="ChEBI" id="CHEBI:29035"/>
    </ligand>
</feature>
<dbReference type="GO" id="GO:0006487">
    <property type="term" value="P:protein N-linked glycosylation"/>
    <property type="evidence" value="ECO:0007669"/>
    <property type="project" value="TreeGrafter"/>
</dbReference>
<dbReference type="GO" id="GO:0005795">
    <property type="term" value="C:Golgi stack"/>
    <property type="evidence" value="ECO:0007669"/>
    <property type="project" value="InterPro"/>
</dbReference>
<evidence type="ECO:0000256" key="19">
    <source>
        <dbReference type="ARBA" id="ARBA00031203"/>
    </source>
</evidence>
<comment type="subcellular location">
    <subcellularLocation>
        <location evidence="2">Golgi apparatus membrane</location>
        <topology evidence="2">Single-pass type II membrane protein</topology>
    </subcellularLocation>
</comment>
<evidence type="ECO:0000313" key="26">
    <source>
        <dbReference type="Proteomes" id="UP000194236"/>
    </source>
</evidence>
<dbReference type="Proteomes" id="UP000194236">
    <property type="component" value="Unassembled WGS sequence"/>
</dbReference>
<evidence type="ECO:0000256" key="15">
    <source>
        <dbReference type="ARBA" id="ARBA00023157"/>
    </source>
</evidence>
<dbReference type="GO" id="GO:0009312">
    <property type="term" value="P:oligosaccharide biosynthetic process"/>
    <property type="evidence" value="ECO:0007669"/>
    <property type="project" value="InterPro"/>
</dbReference>
<keyword evidence="15 24" id="KW-1015">Disulfide bond</keyword>
<evidence type="ECO:0000256" key="6">
    <source>
        <dbReference type="ARBA" id="ARBA00014817"/>
    </source>
</evidence>
<accession>A0A1Y3BC50</accession>
<dbReference type="Pfam" id="PF05060">
    <property type="entry name" value="MGAT2"/>
    <property type="match status" value="1"/>
</dbReference>
<proteinExistence type="inferred from homology"/>
<evidence type="ECO:0000256" key="20">
    <source>
        <dbReference type="ARBA" id="ARBA00032552"/>
    </source>
</evidence>
<dbReference type="InterPro" id="IPR029044">
    <property type="entry name" value="Nucleotide-diphossugar_trans"/>
</dbReference>
<evidence type="ECO:0000256" key="10">
    <source>
        <dbReference type="ARBA" id="ARBA00022723"/>
    </source>
</evidence>
<evidence type="ECO:0000256" key="1">
    <source>
        <dbReference type="ARBA" id="ARBA00001936"/>
    </source>
</evidence>
<evidence type="ECO:0000256" key="17">
    <source>
        <dbReference type="ARBA" id="ARBA00023211"/>
    </source>
</evidence>
<feature type="disulfide bond" evidence="24">
    <location>
        <begin position="146"/>
        <end position="156"/>
    </location>
</feature>
<evidence type="ECO:0000256" key="16">
    <source>
        <dbReference type="ARBA" id="ARBA00023180"/>
    </source>
</evidence>
<reference evidence="25 26" key="1">
    <citation type="submission" date="2017-03" db="EMBL/GenBank/DDBJ databases">
        <title>Genome Survey of Euroglyphus maynei.</title>
        <authorList>
            <person name="Arlian L.G."/>
            <person name="Morgan M.S."/>
            <person name="Rider S.D."/>
        </authorList>
    </citation>
    <scope>NUCLEOTIDE SEQUENCE [LARGE SCALE GENOMIC DNA]</scope>
    <source>
        <strain evidence="25">Arlian Lab</strain>
        <tissue evidence="25">Whole body</tissue>
    </source>
</reference>
<sequence length="238" mass="28635">MEHLPQTRKHHGDFLFIEEDHYVSPDLIHHWKLMKLAQKDLKESDTAIDILTMGNYEFNVQQKSIDNMQTEMTKLNLTNWFSSKHNMAFTIDRSLWSRIKSCQFAFCTFDDYNWDWSLQHTIDECLKRKLRTLVTVVPRVFHTGTCGGLHHKQKHCDENSETNKLKKFLAQNQEYQFIDQVRIEKHFGQYRKGIKNNGGWNDRRDHQLCQQYQLPFLQIFHQNEHFYPLLKNDFLSEN</sequence>
<evidence type="ECO:0000256" key="23">
    <source>
        <dbReference type="PIRSR" id="PIRSR607754-2"/>
    </source>
</evidence>
<evidence type="ECO:0000256" key="14">
    <source>
        <dbReference type="ARBA" id="ARBA00023136"/>
    </source>
</evidence>
<dbReference type="PANTHER" id="PTHR12871:SF0">
    <property type="entry name" value="ALPHA-1,6-MANNOSYL-GLYCOPROTEIN 2-BETA-N-ACETYLGLUCOSAMINYLTRANSFERASE"/>
    <property type="match status" value="1"/>
</dbReference>
<feature type="disulfide bond" evidence="24">
    <location>
        <begin position="102"/>
        <end position="125"/>
    </location>
</feature>
<evidence type="ECO:0000256" key="3">
    <source>
        <dbReference type="ARBA" id="ARBA00004922"/>
    </source>
</evidence>
<evidence type="ECO:0000256" key="4">
    <source>
        <dbReference type="ARBA" id="ARBA00011011"/>
    </source>
</evidence>
<dbReference type="GO" id="GO:0000139">
    <property type="term" value="C:Golgi membrane"/>
    <property type="evidence" value="ECO:0007669"/>
    <property type="project" value="UniProtKB-SubCell"/>
</dbReference>
<comment type="caution">
    <text evidence="25">The sequence shown here is derived from an EMBL/GenBank/DDBJ whole genome shotgun (WGS) entry which is preliminary data.</text>
</comment>
<evidence type="ECO:0000256" key="5">
    <source>
        <dbReference type="ARBA" id="ARBA00012613"/>
    </source>
</evidence>
<name>A0A1Y3BC50_EURMA</name>
<organism evidence="25 26">
    <name type="scientific">Euroglyphus maynei</name>
    <name type="common">Mayne's house dust mite</name>
    <dbReference type="NCBI Taxonomy" id="6958"/>
    <lineage>
        <taxon>Eukaryota</taxon>
        <taxon>Metazoa</taxon>
        <taxon>Ecdysozoa</taxon>
        <taxon>Arthropoda</taxon>
        <taxon>Chelicerata</taxon>
        <taxon>Arachnida</taxon>
        <taxon>Acari</taxon>
        <taxon>Acariformes</taxon>
        <taxon>Sarcoptiformes</taxon>
        <taxon>Astigmata</taxon>
        <taxon>Psoroptidia</taxon>
        <taxon>Analgoidea</taxon>
        <taxon>Pyroglyphidae</taxon>
        <taxon>Pyroglyphinae</taxon>
        <taxon>Euroglyphus</taxon>
    </lineage>
</organism>
<evidence type="ECO:0000256" key="12">
    <source>
        <dbReference type="ARBA" id="ARBA00022989"/>
    </source>
</evidence>
<keyword evidence="10 23" id="KW-0479">Metal-binding</keyword>
<keyword evidence="17 23" id="KW-0464">Manganese</keyword>
<comment type="similarity">
    <text evidence="4">Belongs to the glycosyltransferase 16 (GT16) protein family.</text>
</comment>
<evidence type="ECO:0000256" key="11">
    <source>
        <dbReference type="ARBA" id="ARBA00022968"/>
    </source>
</evidence>
<keyword evidence="26" id="KW-1185">Reference proteome</keyword>
<dbReference type="AlphaFoldDB" id="A0A1Y3BC50"/>
<keyword evidence="14" id="KW-0472">Membrane</keyword>
<evidence type="ECO:0000313" key="25">
    <source>
        <dbReference type="EMBL" id="OTF77488.1"/>
    </source>
</evidence>
<comment type="catalytic activity">
    <reaction evidence="22">
        <text>an N(4)-{beta-D-GlcNAc-(1-&gt;2)-alpha-D-Man-(1-&gt;3)-[alpha-D-Man-(1-&gt;6)]-beta-D-Man-(1-&gt;4)-beta-D-GlcNAc-(1-&gt;4)-beta-D-GlcNAc}-L-asparaginyl-[protein] + UDP-N-acetyl-alpha-D-glucosamine = N(4)-{beta-D-GlcNAc-(1-&gt;2)-alpha-D-Man-(1-&gt;3)-[beta-D-GlcNAc-(1-&gt;2)-alpha-D-Man-(1-&gt;6)]-beta-D-Man-(1-&gt;4)-beta-D-GlcNAc-(1-&gt;4)-beta-D-GlcNAc}-L-asparaginyl-[protein] + UDP + H(+)</text>
        <dbReference type="Rhea" id="RHEA:12941"/>
        <dbReference type="Rhea" id="RHEA-COMP:13526"/>
        <dbReference type="Rhea" id="RHEA-COMP:14369"/>
        <dbReference type="ChEBI" id="CHEBI:15378"/>
        <dbReference type="ChEBI" id="CHEBI:57705"/>
        <dbReference type="ChEBI" id="CHEBI:58223"/>
        <dbReference type="ChEBI" id="CHEBI:60615"/>
        <dbReference type="ChEBI" id="CHEBI:60651"/>
        <dbReference type="EC" id="2.4.1.143"/>
    </reaction>
</comment>
<keyword evidence="16" id="KW-0325">Glycoprotein</keyword>
<dbReference type="GO" id="GO:0046872">
    <property type="term" value="F:metal ion binding"/>
    <property type="evidence" value="ECO:0007669"/>
    <property type="project" value="UniProtKB-KW"/>
</dbReference>
<dbReference type="InterPro" id="IPR007754">
    <property type="entry name" value="GlcNAc_II"/>
</dbReference>
<evidence type="ECO:0000256" key="24">
    <source>
        <dbReference type="PIRSR" id="PIRSR607754-3"/>
    </source>
</evidence>
<evidence type="ECO:0000256" key="21">
    <source>
        <dbReference type="ARBA" id="ARBA00032915"/>
    </source>
</evidence>
<protein>
    <recommendedName>
        <fullName evidence="6">Alpha-1,6-mannosyl-glycoprotein 2-beta-N-acetylglucosaminyltransferase</fullName>
        <ecNumber evidence="5">2.4.1.143</ecNumber>
    </recommendedName>
    <alternativeName>
        <fullName evidence="21">Beta-1,2-N-acetylglucosaminyltransferase II</fullName>
    </alternativeName>
    <alternativeName>
        <fullName evidence="20">GlcNAc-T II</fullName>
    </alternativeName>
    <alternativeName>
        <fullName evidence="19">Mannoside acetylglucosaminyltransferase 2</fullName>
    </alternativeName>
    <alternativeName>
        <fullName evidence="18">N-glycosyl-oligosaccharide-glycoprotein N-acetylglucosaminyltransferase II</fullName>
    </alternativeName>
</protein>
<dbReference type="GO" id="GO:0008455">
    <property type="term" value="F:alpha-1,6-mannosylglycoprotein 2-beta-N-acetylglucosaminyltransferase activity"/>
    <property type="evidence" value="ECO:0007669"/>
    <property type="project" value="UniProtKB-EC"/>
</dbReference>
<gene>
    <name evidence="25" type="ORF">BLA29_002979</name>
</gene>
<keyword evidence="9" id="KW-0812">Transmembrane</keyword>
<evidence type="ECO:0000256" key="18">
    <source>
        <dbReference type="ARBA" id="ARBA00029663"/>
    </source>
</evidence>
<evidence type="ECO:0000256" key="8">
    <source>
        <dbReference type="ARBA" id="ARBA00022679"/>
    </source>
</evidence>
<evidence type="ECO:0000256" key="7">
    <source>
        <dbReference type="ARBA" id="ARBA00022676"/>
    </source>
</evidence>